<organism evidence="1 2">
    <name type="scientific">Luedemannella flava</name>
    <dbReference type="NCBI Taxonomy" id="349316"/>
    <lineage>
        <taxon>Bacteria</taxon>
        <taxon>Bacillati</taxon>
        <taxon>Actinomycetota</taxon>
        <taxon>Actinomycetes</taxon>
        <taxon>Micromonosporales</taxon>
        <taxon>Micromonosporaceae</taxon>
        <taxon>Luedemannella</taxon>
    </lineage>
</organism>
<comment type="caution">
    <text evidence="1">The sequence shown here is derived from an EMBL/GenBank/DDBJ whole genome shotgun (WGS) entry which is preliminary data.</text>
</comment>
<protein>
    <submittedName>
        <fullName evidence="1">Uncharacterized protein</fullName>
    </submittedName>
</protein>
<accession>A0ABN2LBB2</accession>
<dbReference type="EMBL" id="BAAALT010000001">
    <property type="protein sequence ID" value="GAA1781976.1"/>
    <property type="molecule type" value="Genomic_DNA"/>
</dbReference>
<keyword evidence="2" id="KW-1185">Reference proteome</keyword>
<evidence type="ECO:0000313" key="1">
    <source>
        <dbReference type="EMBL" id="GAA1781976.1"/>
    </source>
</evidence>
<dbReference type="Proteomes" id="UP001500218">
    <property type="component" value="Unassembled WGS sequence"/>
</dbReference>
<gene>
    <name evidence="1" type="ORF">GCM10009682_00300</name>
</gene>
<evidence type="ECO:0000313" key="2">
    <source>
        <dbReference type="Proteomes" id="UP001500218"/>
    </source>
</evidence>
<reference evidence="1 2" key="1">
    <citation type="journal article" date="2019" name="Int. J. Syst. Evol. Microbiol.">
        <title>The Global Catalogue of Microorganisms (GCM) 10K type strain sequencing project: providing services to taxonomists for standard genome sequencing and annotation.</title>
        <authorList>
            <consortium name="The Broad Institute Genomics Platform"/>
            <consortium name="The Broad Institute Genome Sequencing Center for Infectious Disease"/>
            <person name="Wu L."/>
            <person name="Ma J."/>
        </authorList>
    </citation>
    <scope>NUCLEOTIDE SEQUENCE [LARGE SCALE GENOMIC DNA]</scope>
    <source>
        <strain evidence="1 2">JCM 13250</strain>
    </source>
</reference>
<sequence>MNQTNDAEALLGTAILAISKSKPPAQMSSEDLHAWYKTVLDCVPDGDVEECELHPRGHRKPVTRPDDVTIRAAYVVWCGGDVIDPDDPERTCGLGRDSCWRRMLRRLFGCR</sequence>
<proteinExistence type="predicted"/>
<name>A0ABN2LBB2_9ACTN</name>